<sequence>MRSATGYVGGIAARSPIAVSPAIPMRQTGHMTLLGADPVLAVHDLDRAAEWFTRVLNCTVTEPDPGNWAFCSAGSVTFRLGRCPESLPASDLGDHSYIAYLTVAGIDEYYRRALAEGADILKPPTIEPWGRREMGLRSPDGHRFMLSEPL</sequence>
<dbReference type="InterPro" id="IPR029068">
    <property type="entry name" value="Glyas_Bleomycin-R_OHBP_Dase"/>
</dbReference>
<accession>A0ABP8RJN9</accession>
<organism evidence="2 3">
    <name type="scientific">Mycobacterium paraffinicum</name>
    <dbReference type="NCBI Taxonomy" id="53378"/>
    <lineage>
        <taxon>Bacteria</taxon>
        <taxon>Bacillati</taxon>
        <taxon>Actinomycetota</taxon>
        <taxon>Actinomycetes</taxon>
        <taxon>Mycobacteriales</taxon>
        <taxon>Mycobacteriaceae</taxon>
        <taxon>Mycobacterium</taxon>
    </lineage>
</organism>
<keyword evidence="3" id="KW-1185">Reference proteome</keyword>
<dbReference type="SUPFAM" id="SSF54593">
    <property type="entry name" value="Glyoxalase/Bleomycin resistance protein/Dihydroxybiphenyl dioxygenase"/>
    <property type="match status" value="1"/>
</dbReference>
<evidence type="ECO:0000259" key="1">
    <source>
        <dbReference type="PROSITE" id="PS51819"/>
    </source>
</evidence>
<proteinExistence type="predicted"/>
<dbReference type="InterPro" id="IPR037523">
    <property type="entry name" value="VOC_core"/>
</dbReference>
<dbReference type="Proteomes" id="UP001501417">
    <property type="component" value="Unassembled WGS sequence"/>
</dbReference>
<comment type="caution">
    <text evidence="2">The sequence shown here is derived from an EMBL/GenBank/DDBJ whole genome shotgun (WGS) entry which is preliminary data.</text>
</comment>
<dbReference type="PROSITE" id="PS51819">
    <property type="entry name" value="VOC"/>
    <property type="match status" value="1"/>
</dbReference>
<protein>
    <recommendedName>
        <fullName evidence="1">VOC domain-containing protein</fullName>
    </recommendedName>
</protein>
<dbReference type="EMBL" id="BAABGF010000030">
    <property type="protein sequence ID" value="GAA4540447.1"/>
    <property type="molecule type" value="Genomic_DNA"/>
</dbReference>
<feature type="domain" description="VOC" evidence="1">
    <location>
        <begin position="32"/>
        <end position="149"/>
    </location>
</feature>
<gene>
    <name evidence="2" type="ORF">GCM10023161_21340</name>
</gene>
<evidence type="ECO:0000313" key="3">
    <source>
        <dbReference type="Proteomes" id="UP001501417"/>
    </source>
</evidence>
<dbReference type="Gene3D" id="3.10.180.10">
    <property type="entry name" value="2,3-Dihydroxybiphenyl 1,2-Dioxygenase, domain 1"/>
    <property type="match status" value="1"/>
</dbReference>
<reference evidence="3" key="1">
    <citation type="journal article" date="2019" name="Int. J. Syst. Evol. Microbiol.">
        <title>The Global Catalogue of Microorganisms (GCM) 10K type strain sequencing project: providing services to taxonomists for standard genome sequencing and annotation.</title>
        <authorList>
            <consortium name="The Broad Institute Genomics Platform"/>
            <consortium name="The Broad Institute Genome Sequencing Center for Infectious Disease"/>
            <person name="Wu L."/>
            <person name="Ma J."/>
        </authorList>
    </citation>
    <scope>NUCLEOTIDE SEQUENCE [LARGE SCALE GENOMIC DNA]</scope>
    <source>
        <strain evidence="3">JCM 17782</strain>
    </source>
</reference>
<dbReference type="Pfam" id="PF00903">
    <property type="entry name" value="Glyoxalase"/>
    <property type="match status" value="1"/>
</dbReference>
<dbReference type="InterPro" id="IPR004360">
    <property type="entry name" value="Glyas_Fos-R_dOase_dom"/>
</dbReference>
<name>A0ABP8RJN9_9MYCO</name>
<evidence type="ECO:0000313" key="2">
    <source>
        <dbReference type="EMBL" id="GAA4540447.1"/>
    </source>
</evidence>